<name>A0ABU0YYF1_9MICO</name>
<dbReference type="Proteomes" id="UP001235133">
    <property type="component" value="Unassembled WGS sequence"/>
</dbReference>
<proteinExistence type="predicted"/>
<keyword evidence="2" id="KW-1185">Reference proteome</keyword>
<organism evidence="1 2">
    <name type="scientific">Microbacterium psychrotolerans</name>
    <dbReference type="NCBI Taxonomy" id="3068321"/>
    <lineage>
        <taxon>Bacteria</taxon>
        <taxon>Bacillati</taxon>
        <taxon>Actinomycetota</taxon>
        <taxon>Actinomycetes</taxon>
        <taxon>Micrococcales</taxon>
        <taxon>Microbacteriaceae</taxon>
        <taxon>Microbacterium</taxon>
    </lineage>
</organism>
<evidence type="ECO:0000313" key="2">
    <source>
        <dbReference type="Proteomes" id="UP001235133"/>
    </source>
</evidence>
<protein>
    <submittedName>
        <fullName evidence="1">Terminase</fullName>
    </submittedName>
</protein>
<accession>A0ABU0YYF1</accession>
<dbReference type="RefSeq" id="WP_308866797.1">
    <property type="nucleotide sequence ID" value="NZ_JAVFWO010000002.1"/>
</dbReference>
<sequence length="202" mass="22990">MPNPPDGTAICLGFDGSVNNDWTAIRAQTMTGFSFTPRWGPDRETPTFWNPREHEPARIPHSEVDAAVDELFDRFLVVRMYADPEDWGTDLDNWALRHGEEHVIEWPTNSVSRMYEEIRRFEADLREGRITHDGCPYTEAHMGNAKKVAKPGQKYILGKPNETQKIDLSMCSILANAAVRDALAAGWSPPKPRTKVRVWRNS</sequence>
<dbReference type="EMBL" id="JAVFWO010000002">
    <property type="protein sequence ID" value="MDQ7877360.1"/>
    <property type="molecule type" value="Genomic_DNA"/>
</dbReference>
<gene>
    <name evidence="1" type="ORF">Q9R08_05150</name>
</gene>
<comment type="caution">
    <text evidence="1">The sequence shown here is derived from an EMBL/GenBank/DDBJ whole genome shotgun (WGS) entry which is preliminary data.</text>
</comment>
<evidence type="ECO:0000313" key="1">
    <source>
        <dbReference type="EMBL" id="MDQ7877360.1"/>
    </source>
</evidence>
<reference evidence="1 2" key="1">
    <citation type="submission" date="2023-08" db="EMBL/GenBank/DDBJ databases">
        <title>Microbacterium psychrotolerans sp. nov., a psychrotolerant bacterium isolated from soil in Heilongjiang Province, China.</title>
        <authorList>
            <person name="An P."/>
            <person name="Zhao D."/>
            <person name="Xiang H."/>
        </authorList>
    </citation>
    <scope>NUCLEOTIDE SEQUENCE [LARGE SCALE GENOMIC DNA]</scope>
    <source>
        <strain evidence="1 2">QXD-8</strain>
    </source>
</reference>